<accession>A0A146MCF3</accession>
<evidence type="ECO:0000256" key="1">
    <source>
        <dbReference type="SAM" id="SignalP"/>
    </source>
</evidence>
<sequence length="216" mass="22058">MKYLVAILLCLGISGSGWAQSYSNCGCPQTSVQLLTSPSCCGNNGNGALQFGYVYGAPSSTGCGYRSCQSPCPQPYVGCPFCTQYAGYPISVTPYSPCQNNQGCDGSCVVTNPRCPYLQQVIPGPVRVCPCSRSGSSTCSSTTYSPSSVGLPQTISSPCGFGSSCSTPVIPLSSCGCSTSSVPYATYSSAPVSSCCSCSYPTIQVINPCGSTCSAC</sequence>
<evidence type="ECO:0000313" key="2">
    <source>
        <dbReference type="EMBL" id="JAQ16915.1"/>
    </source>
</evidence>
<gene>
    <name evidence="2" type="ORF">g.40359</name>
</gene>
<feature type="signal peptide" evidence="1">
    <location>
        <begin position="1"/>
        <end position="19"/>
    </location>
</feature>
<feature type="chain" id="PRO_5007527938" evidence="1">
    <location>
        <begin position="20"/>
        <end position="216"/>
    </location>
</feature>
<keyword evidence="1" id="KW-0732">Signal</keyword>
<protein>
    <submittedName>
        <fullName evidence="2">Uncharacterized protein</fullName>
    </submittedName>
</protein>
<reference evidence="2" key="1">
    <citation type="journal article" date="2016" name="Gigascience">
        <title>De novo construction of an expanded transcriptome assembly for the western tarnished plant bug, Lygus hesperus.</title>
        <authorList>
            <person name="Tassone E.E."/>
            <person name="Geib S.M."/>
            <person name="Hall B."/>
            <person name="Fabrick J.A."/>
            <person name="Brent C.S."/>
            <person name="Hull J.J."/>
        </authorList>
    </citation>
    <scope>NUCLEOTIDE SEQUENCE</scope>
</reference>
<name>A0A146MCF3_LYGHE</name>
<proteinExistence type="predicted"/>
<dbReference type="AlphaFoldDB" id="A0A146MCF3"/>
<dbReference type="EMBL" id="GDHC01001714">
    <property type="protein sequence ID" value="JAQ16915.1"/>
    <property type="molecule type" value="Transcribed_RNA"/>
</dbReference>
<organism evidence="2">
    <name type="scientific">Lygus hesperus</name>
    <name type="common">Western plant bug</name>
    <dbReference type="NCBI Taxonomy" id="30085"/>
    <lineage>
        <taxon>Eukaryota</taxon>
        <taxon>Metazoa</taxon>
        <taxon>Ecdysozoa</taxon>
        <taxon>Arthropoda</taxon>
        <taxon>Hexapoda</taxon>
        <taxon>Insecta</taxon>
        <taxon>Pterygota</taxon>
        <taxon>Neoptera</taxon>
        <taxon>Paraneoptera</taxon>
        <taxon>Hemiptera</taxon>
        <taxon>Heteroptera</taxon>
        <taxon>Panheteroptera</taxon>
        <taxon>Cimicomorpha</taxon>
        <taxon>Miridae</taxon>
        <taxon>Mirini</taxon>
        <taxon>Lygus</taxon>
    </lineage>
</organism>